<feature type="non-terminal residue" evidence="4">
    <location>
        <position position="1"/>
    </location>
</feature>
<keyword evidence="5" id="KW-1185">Reference proteome</keyword>
<dbReference type="Proteomes" id="UP000256964">
    <property type="component" value="Unassembled WGS sequence"/>
</dbReference>
<dbReference type="OrthoDB" id="3070168at2759"/>
<organism evidence="4 5">
    <name type="scientific">Lentinus brumalis</name>
    <dbReference type="NCBI Taxonomy" id="2498619"/>
    <lineage>
        <taxon>Eukaryota</taxon>
        <taxon>Fungi</taxon>
        <taxon>Dikarya</taxon>
        <taxon>Basidiomycota</taxon>
        <taxon>Agaricomycotina</taxon>
        <taxon>Agaricomycetes</taxon>
        <taxon>Polyporales</taxon>
        <taxon>Polyporaceae</taxon>
        <taxon>Lentinus</taxon>
    </lineage>
</organism>
<feature type="region of interest" description="Disordered" evidence="2">
    <location>
        <begin position="234"/>
        <end position="288"/>
    </location>
</feature>
<dbReference type="InterPro" id="IPR007527">
    <property type="entry name" value="Znf_SWIM"/>
</dbReference>
<protein>
    <recommendedName>
        <fullName evidence="3">SWIM-type domain-containing protein</fullName>
    </recommendedName>
</protein>
<keyword evidence="1" id="KW-0863">Zinc-finger</keyword>
<keyword evidence="1" id="KW-0479">Metal-binding</keyword>
<feature type="compositionally biased region" description="Low complexity" evidence="2">
    <location>
        <begin position="239"/>
        <end position="255"/>
    </location>
</feature>
<proteinExistence type="predicted"/>
<feature type="region of interest" description="Disordered" evidence="2">
    <location>
        <begin position="177"/>
        <end position="198"/>
    </location>
</feature>
<feature type="compositionally biased region" description="Low complexity" evidence="2">
    <location>
        <begin position="263"/>
        <end position="275"/>
    </location>
</feature>
<evidence type="ECO:0000256" key="2">
    <source>
        <dbReference type="SAM" id="MobiDB-lite"/>
    </source>
</evidence>
<evidence type="ECO:0000313" key="4">
    <source>
        <dbReference type="EMBL" id="RDX39549.1"/>
    </source>
</evidence>
<dbReference type="EMBL" id="KZ857758">
    <property type="protein sequence ID" value="RDX39549.1"/>
    <property type="molecule type" value="Genomic_DNA"/>
</dbReference>
<sequence>VPSLFEARALEAKEQARLISMLQALPGGELLAQQKREKDLAARPPTASHKLPYVIHTPDPARDAAASQIISDKQMSAPTYCAEVQTFEFDCFSSLALASDTVPIQYSLAVGTDGSAVCSCPDFLCHGHACKHIRAALLQLDSLREDGLQIPPISLPTSTDEARLRFKSRPPAVSSIIASGSTETTVPLPELSPSLQPPSAHIRERAAGLVADIIRQSGDAFEGSDEAIFDDAREHGHLSTSPPSSPSTTRASSPAIPEPNEFSAAASRSRGGASAPATPVGTSHDGVNRQAVGRVLHELECMTPKLRQILTNLEDVSLIPAEVARMTDAKSLLDSVSGRLSEL</sequence>
<reference evidence="4 5" key="1">
    <citation type="journal article" date="2018" name="Biotechnol. Biofuels">
        <title>Integrative visual omics of the white-rot fungus Polyporus brumalis exposes the biotechnological potential of its oxidative enzymes for delignifying raw plant biomass.</title>
        <authorList>
            <person name="Miyauchi S."/>
            <person name="Rancon A."/>
            <person name="Drula E."/>
            <person name="Hage H."/>
            <person name="Chaduli D."/>
            <person name="Favel A."/>
            <person name="Grisel S."/>
            <person name="Henrissat B."/>
            <person name="Herpoel-Gimbert I."/>
            <person name="Ruiz-Duenas F.J."/>
            <person name="Chevret D."/>
            <person name="Hainaut M."/>
            <person name="Lin J."/>
            <person name="Wang M."/>
            <person name="Pangilinan J."/>
            <person name="Lipzen A."/>
            <person name="Lesage-Meessen L."/>
            <person name="Navarro D."/>
            <person name="Riley R."/>
            <person name="Grigoriev I.V."/>
            <person name="Zhou S."/>
            <person name="Raouche S."/>
            <person name="Rosso M.N."/>
        </authorList>
    </citation>
    <scope>NUCLEOTIDE SEQUENCE [LARGE SCALE GENOMIC DNA]</scope>
    <source>
        <strain evidence="4 5">BRFM 1820</strain>
    </source>
</reference>
<dbReference type="PROSITE" id="PS50966">
    <property type="entry name" value="ZF_SWIM"/>
    <property type="match status" value="1"/>
</dbReference>
<feature type="domain" description="SWIM-type" evidence="3">
    <location>
        <begin position="106"/>
        <end position="141"/>
    </location>
</feature>
<feature type="compositionally biased region" description="Low complexity" evidence="2">
    <location>
        <begin position="187"/>
        <end position="198"/>
    </location>
</feature>
<keyword evidence="1" id="KW-0862">Zinc</keyword>
<name>A0A371CGZ1_9APHY</name>
<dbReference type="STRING" id="139420.A0A371CGZ1"/>
<evidence type="ECO:0000256" key="1">
    <source>
        <dbReference type="PROSITE-ProRule" id="PRU00325"/>
    </source>
</evidence>
<dbReference type="GO" id="GO:0008270">
    <property type="term" value="F:zinc ion binding"/>
    <property type="evidence" value="ECO:0007669"/>
    <property type="project" value="UniProtKB-KW"/>
</dbReference>
<evidence type="ECO:0000313" key="5">
    <source>
        <dbReference type="Proteomes" id="UP000256964"/>
    </source>
</evidence>
<dbReference type="AlphaFoldDB" id="A0A371CGZ1"/>
<evidence type="ECO:0000259" key="3">
    <source>
        <dbReference type="PROSITE" id="PS50966"/>
    </source>
</evidence>
<gene>
    <name evidence="4" type="ORF">OH76DRAFT_1332350</name>
</gene>
<accession>A0A371CGZ1</accession>
<dbReference type="Pfam" id="PF04434">
    <property type="entry name" value="SWIM"/>
    <property type="match status" value="1"/>
</dbReference>
<feature type="non-terminal residue" evidence="4">
    <location>
        <position position="343"/>
    </location>
</feature>